<evidence type="ECO:0000256" key="12">
    <source>
        <dbReference type="SAM" id="MobiDB-lite"/>
    </source>
</evidence>
<keyword evidence="3" id="KW-0732">Signal</keyword>
<evidence type="ECO:0000256" key="6">
    <source>
        <dbReference type="ARBA" id="ARBA00023180"/>
    </source>
</evidence>
<feature type="repeat" description="NHL" evidence="11">
    <location>
        <begin position="301"/>
        <end position="342"/>
    </location>
</feature>
<feature type="disulfide bond" evidence="10">
    <location>
        <begin position="390"/>
        <end position="410"/>
    </location>
</feature>
<keyword evidence="13" id="KW-0472">Membrane</keyword>
<feature type="region of interest" description="Disordered" evidence="12">
    <location>
        <begin position="679"/>
        <end position="709"/>
    </location>
</feature>
<dbReference type="PANTHER" id="PTHR10680:SF14">
    <property type="entry name" value="PEPTIDYL-GLYCINE ALPHA-AMIDATING MONOOXYGENASE"/>
    <property type="match status" value="1"/>
</dbReference>
<keyword evidence="13" id="KW-1133">Transmembrane helix</keyword>
<feature type="region of interest" description="Disordered" evidence="12">
    <location>
        <begin position="174"/>
        <end position="211"/>
    </location>
</feature>
<keyword evidence="5 10" id="KW-1015">Disulfide bond</keyword>
<feature type="binding site" evidence="8">
    <location>
        <position position="467"/>
    </location>
    <ligand>
        <name>a protein</name>
        <dbReference type="ChEBI" id="CHEBI:16541"/>
    </ligand>
    <ligandPart>
        <name>C-terminal Xaa-(2S)-2-hydroxyglycine residue</name>
        <dbReference type="ChEBI" id="CHEBI:142768"/>
    </ligandPart>
</feature>
<keyword evidence="6" id="KW-0325">Glycoprotein</keyword>
<dbReference type="InterPro" id="IPR001258">
    <property type="entry name" value="NHL_repeat"/>
</dbReference>
<dbReference type="InterPro" id="IPR000720">
    <property type="entry name" value="PHM/PAL"/>
</dbReference>
<evidence type="ECO:0000256" key="7">
    <source>
        <dbReference type="ARBA" id="ARBA00023239"/>
    </source>
</evidence>
<name>A0A836GF75_9HYME</name>
<accession>A0A836GF75</accession>
<dbReference type="PANTHER" id="PTHR10680">
    <property type="entry name" value="PEPTIDYL-GLYCINE ALPHA-AMIDATING MONOOXYGENASE"/>
    <property type="match status" value="1"/>
</dbReference>
<feature type="binding site" evidence="9">
    <location>
        <position position="316"/>
    </location>
    <ligand>
        <name>Zn(2+)</name>
        <dbReference type="ChEBI" id="CHEBI:29105"/>
        <note>catalytic</note>
    </ligand>
</feature>
<feature type="binding site" evidence="8">
    <location>
        <position position="266"/>
    </location>
    <ligand>
        <name>a protein</name>
        <dbReference type="ChEBI" id="CHEBI:16541"/>
    </ligand>
    <ligandPart>
        <name>C-terminal Xaa-(2S)-2-hydroxyglycine residue</name>
        <dbReference type="ChEBI" id="CHEBI:142768"/>
    </ligandPart>
</feature>
<proteinExistence type="predicted"/>
<evidence type="ECO:0000256" key="1">
    <source>
        <dbReference type="ARBA" id="ARBA00012343"/>
    </source>
</evidence>
<dbReference type="GO" id="GO:0016020">
    <property type="term" value="C:membrane"/>
    <property type="evidence" value="ECO:0007669"/>
    <property type="project" value="InterPro"/>
</dbReference>
<feature type="non-terminal residue" evidence="14">
    <location>
        <position position="1"/>
    </location>
</feature>
<dbReference type="EC" id="4.3.2.5" evidence="1"/>
<dbReference type="GO" id="GO:0003676">
    <property type="term" value="F:nucleic acid binding"/>
    <property type="evidence" value="ECO:0007669"/>
    <property type="project" value="InterPro"/>
</dbReference>
<dbReference type="PROSITE" id="PS51125">
    <property type="entry name" value="NHL"/>
    <property type="match status" value="2"/>
</dbReference>
<evidence type="ECO:0000256" key="3">
    <source>
        <dbReference type="ARBA" id="ARBA00022729"/>
    </source>
</evidence>
<dbReference type="AlphaFoldDB" id="A0A836GF75"/>
<evidence type="ECO:0000256" key="10">
    <source>
        <dbReference type="PIRSR" id="PIRSR600720-3"/>
    </source>
</evidence>
<comment type="caution">
    <text evidence="14">The sequence shown here is derived from an EMBL/GenBank/DDBJ whole genome shotgun (WGS) entry which is preliminary data.</text>
</comment>
<protein>
    <recommendedName>
        <fullName evidence="1">peptidylamidoglycolate lyase</fullName>
        <ecNumber evidence="1">4.3.2.5</ecNumber>
    </recommendedName>
</protein>
<dbReference type="Proteomes" id="UP000670152">
    <property type="component" value="Unassembled WGS sequence"/>
</dbReference>
<feature type="transmembrane region" description="Helical" evidence="13">
    <location>
        <begin position="610"/>
        <end position="633"/>
    </location>
</feature>
<gene>
    <name evidence="14" type="primary">Pal1</name>
    <name evidence="14" type="ORF">G6Z77_0004850</name>
</gene>
<comment type="cofactor">
    <cofactor evidence="9">
        <name>Zn(2+)</name>
        <dbReference type="ChEBI" id="CHEBI:29105"/>
    </cofactor>
    <text evidence="9">Binds one Zn(2+) ion per subunit.</text>
</comment>
<dbReference type="PRINTS" id="PR00790">
    <property type="entry name" value="PAMONOXGNASE"/>
</dbReference>
<evidence type="ECO:0000256" key="5">
    <source>
        <dbReference type="ARBA" id="ARBA00023157"/>
    </source>
</evidence>
<evidence type="ECO:0000256" key="11">
    <source>
        <dbReference type="PROSITE-ProRule" id="PRU00504"/>
    </source>
</evidence>
<dbReference type="OrthoDB" id="10018185at2759"/>
<evidence type="ECO:0000256" key="4">
    <source>
        <dbReference type="ARBA" id="ARBA00022737"/>
    </source>
</evidence>
<dbReference type="GO" id="GO:0005576">
    <property type="term" value="C:extracellular region"/>
    <property type="evidence" value="ECO:0007669"/>
    <property type="project" value="TreeGrafter"/>
</dbReference>
<dbReference type="EMBL" id="JAANIB010002557">
    <property type="protein sequence ID" value="KAG5340314.1"/>
    <property type="molecule type" value="Genomic_DNA"/>
</dbReference>
<dbReference type="SUPFAM" id="SSF63829">
    <property type="entry name" value="Calcium-dependent phosphotriesterase"/>
    <property type="match status" value="1"/>
</dbReference>
<evidence type="ECO:0000313" key="14">
    <source>
        <dbReference type="EMBL" id="KAG5340314.1"/>
    </source>
</evidence>
<evidence type="ECO:0000313" key="15">
    <source>
        <dbReference type="Proteomes" id="UP000670152"/>
    </source>
</evidence>
<dbReference type="GO" id="GO:0004598">
    <property type="term" value="F:peptidylamidoglycolate lyase activity"/>
    <property type="evidence" value="ECO:0007669"/>
    <property type="project" value="UniProtKB-EC"/>
</dbReference>
<evidence type="ECO:0000256" key="2">
    <source>
        <dbReference type="ARBA" id="ARBA00022723"/>
    </source>
</evidence>
<feature type="non-terminal residue" evidence="14">
    <location>
        <position position="709"/>
    </location>
</feature>
<keyword evidence="4" id="KW-0677">Repeat</keyword>
<keyword evidence="15" id="KW-1185">Reference proteome</keyword>
<dbReference type="Gene3D" id="3.30.420.10">
    <property type="entry name" value="Ribonuclease H-like superfamily/Ribonuclease H"/>
    <property type="match status" value="1"/>
</dbReference>
<feature type="repeat" description="NHL" evidence="11">
    <location>
        <begin position="381"/>
        <end position="420"/>
    </location>
</feature>
<dbReference type="CDD" id="cd14958">
    <property type="entry name" value="NHL_PAL_like"/>
    <property type="match status" value="1"/>
</dbReference>
<keyword evidence="13" id="KW-0812">Transmembrane</keyword>
<reference evidence="14 15" key="1">
    <citation type="submission" date="2020-02" db="EMBL/GenBank/DDBJ databases">
        <title>Relaxed selection underlies rapid genomic changes in the transitions from sociality to social parasitism in ants.</title>
        <authorList>
            <person name="Bi X."/>
        </authorList>
    </citation>
    <scope>NUCLEOTIDE SEQUENCE [LARGE SCALE GENOMIC DNA]</scope>
    <source>
        <strain evidence="14">BGI-DK2014b</strain>
        <tissue evidence="14">Whole body</tissue>
    </source>
</reference>
<keyword evidence="2 9" id="KW-0479">Metal-binding</keyword>
<dbReference type="Pfam" id="PF01436">
    <property type="entry name" value="NHL"/>
    <property type="match status" value="2"/>
</dbReference>
<organism evidence="14 15">
    <name type="scientific">Acromyrmex heyeri</name>
    <dbReference type="NCBI Taxonomy" id="230685"/>
    <lineage>
        <taxon>Eukaryota</taxon>
        <taxon>Metazoa</taxon>
        <taxon>Ecdysozoa</taxon>
        <taxon>Arthropoda</taxon>
        <taxon>Hexapoda</taxon>
        <taxon>Insecta</taxon>
        <taxon>Pterygota</taxon>
        <taxon>Neoptera</taxon>
        <taxon>Endopterygota</taxon>
        <taxon>Hymenoptera</taxon>
        <taxon>Apocrita</taxon>
        <taxon>Aculeata</taxon>
        <taxon>Formicoidea</taxon>
        <taxon>Formicidae</taxon>
        <taxon>Myrmicinae</taxon>
        <taxon>Acromyrmex</taxon>
    </lineage>
</organism>
<evidence type="ECO:0000256" key="13">
    <source>
        <dbReference type="SAM" id="Phobius"/>
    </source>
</evidence>
<dbReference type="GO" id="GO:0046872">
    <property type="term" value="F:metal ion binding"/>
    <property type="evidence" value="ECO:0007669"/>
    <property type="project" value="UniProtKB-KW"/>
</dbReference>
<dbReference type="GO" id="GO:0006518">
    <property type="term" value="P:peptide metabolic process"/>
    <property type="evidence" value="ECO:0007669"/>
    <property type="project" value="InterPro"/>
</dbReference>
<feature type="binding site" evidence="9">
    <location>
        <position position="451"/>
    </location>
    <ligand>
        <name>Zn(2+)</name>
        <dbReference type="ChEBI" id="CHEBI:29105"/>
        <note>catalytic</note>
    </ligand>
</feature>
<keyword evidence="7 14" id="KW-0456">Lyase</keyword>
<feature type="binding site" evidence="8">
    <location>
        <position position="409"/>
    </location>
    <ligand>
        <name>a protein</name>
        <dbReference type="ChEBI" id="CHEBI:16541"/>
    </ligand>
    <ligandPart>
        <name>C-terminal Xaa-(2S)-2-hydroxyglycine residue</name>
        <dbReference type="ChEBI" id="CHEBI:142768"/>
    </ligandPart>
</feature>
<dbReference type="InterPro" id="IPR011042">
    <property type="entry name" value="6-blade_b-propeller_TolB-like"/>
</dbReference>
<evidence type="ECO:0000256" key="9">
    <source>
        <dbReference type="PIRSR" id="PIRSR600720-2"/>
    </source>
</evidence>
<dbReference type="InterPro" id="IPR036397">
    <property type="entry name" value="RNaseH_sf"/>
</dbReference>
<dbReference type="Gene3D" id="2.120.10.30">
    <property type="entry name" value="TolB, C-terminal domain"/>
    <property type="match status" value="1"/>
</dbReference>
<feature type="binding site" evidence="9">
    <location>
        <position position="547"/>
    </location>
    <ligand>
        <name>Zn(2+)</name>
        <dbReference type="ChEBI" id="CHEBI:29105"/>
        <note>catalytic</note>
    </ligand>
</feature>
<keyword evidence="9" id="KW-0106">Calcium</keyword>
<feature type="binding site" evidence="9">
    <location>
        <position position="253"/>
    </location>
    <ligand>
        <name>Ca(2+)</name>
        <dbReference type="ChEBI" id="CHEBI:29108"/>
        <note>structural</note>
    </ligand>
</feature>
<sequence>MYKINYLNCNVTYVEQLCEGTWSRKMKFSLLSKLYLSRSQMRANVFYNRCGKDLNGAVAIWFFGYSRSIVYDVMAKYTALEQSNEGSSMPAKKSHSKECIAKTPAVVERAQALISDDLEQSLRVLMDVVKPWMETVASGRPYVKEFWLPNSPDLNPLDFYVWSVVERVTNKHLPDTKFGPNEYSDDDREYSDVDDRGSLARPNNQQNTKDHLYSKTDSYLDKEEQVITDILDKNIVWDAQWGAQLKLTQASAVSVDPNGNVAIFHRGARVWGSDSFNNENKFDPNNGPIAQNTIILLDKKGRVISEWGKNMFYLPHGLTIDQSGNYWITDVAMHQVFKFDAQDVKRHMEELKSAHVNPETSVTNNHANMLKPSIILGEAFVPGNTASTFCKPTDVAVHTNGDFFVSDGYCNSRIIKYNKKGELILQWGRLWNSREFVYSQSPPPYAFLVAHALALASELNYLYLADRENGRILCFFANNGTFHKEYRHPAIGTKIYSVAYAREKLYLINGPNLFISNPAPVRGFVLDIYSGKILSMFEPKKNMDNPHNLHVTEDGSEIYVVELNNKKVYRFLQGVNNSNNSQSAKRHQHQILIHPDTEDADTEKTNITKLILGLGSAAISFITICIAIAAIVARCQKRGYLRYLTARKRMNWEAERRENFKLTSLLENRRGRSFKFLEKRPNPRDFSKLNTEPETSEDERPENSLARVI</sequence>
<keyword evidence="9" id="KW-0862">Zinc</keyword>
<feature type="binding site" evidence="9">
    <location>
        <position position="318"/>
    </location>
    <ligand>
        <name>Ca(2+)</name>
        <dbReference type="ChEBI" id="CHEBI:29108"/>
        <note>structural</note>
    </ligand>
</feature>
<evidence type="ECO:0000256" key="8">
    <source>
        <dbReference type="PIRSR" id="PIRSR600720-1"/>
    </source>
</evidence>